<dbReference type="NCBIfam" id="NF001986">
    <property type="entry name" value="PRK00779.1"/>
    <property type="match status" value="1"/>
</dbReference>
<dbReference type="InterPro" id="IPR006131">
    <property type="entry name" value="Asp_carbamoyltransf_Asp/Orn-bd"/>
</dbReference>
<name>A0ABS2M1P3_9ACTN</name>
<keyword evidence="12" id="KW-1185">Reference proteome</keyword>
<feature type="domain" description="Aspartate/ornithine carbamoyltransferase carbamoyl-P binding" evidence="10">
    <location>
        <begin position="3"/>
        <end position="141"/>
    </location>
</feature>
<dbReference type="Gene3D" id="3.40.50.1370">
    <property type="entry name" value="Aspartate/ornithine carbamoyltransferase"/>
    <property type="match status" value="2"/>
</dbReference>
<evidence type="ECO:0000313" key="12">
    <source>
        <dbReference type="Proteomes" id="UP000764837"/>
    </source>
</evidence>
<evidence type="ECO:0000313" key="11">
    <source>
        <dbReference type="EMBL" id="MBM7493958.1"/>
    </source>
</evidence>
<feature type="binding site" evidence="7">
    <location>
        <position position="160"/>
    </location>
    <ligand>
        <name>L-ornithine</name>
        <dbReference type="ChEBI" id="CHEBI:46911"/>
    </ligand>
</feature>
<evidence type="ECO:0000256" key="2">
    <source>
        <dbReference type="ARBA" id="ARBA00007805"/>
    </source>
</evidence>
<comment type="catalytic activity">
    <reaction evidence="6 7">
        <text>carbamoyl phosphate + L-ornithine = L-citrulline + phosphate + H(+)</text>
        <dbReference type="Rhea" id="RHEA:19513"/>
        <dbReference type="ChEBI" id="CHEBI:15378"/>
        <dbReference type="ChEBI" id="CHEBI:43474"/>
        <dbReference type="ChEBI" id="CHEBI:46911"/>
        <dbReference type="ChEBI" id="CHEBI:57743"/>
        <dbReference type="ChEBI" id="CHEBI:58228"/>
        <dbReference type="EC" id="2.1.3.3"/>
    </reaction>
</comment>
<feature type="compositionally biased region" description="Low complexity" evidence="8">
    <location>
        <begin position="312"/>
        <end position="331"/>
    </location>
</feature>
<dbReference type="EMBL" id="JAFBBP010000001">
    <property type="protein sequence ID" value="MBM7493958.1"/>
    <property type="molecule type" value="Genomic_DNA"/>
</dbReference>
<sequence length="342" mass="35854">MTRHFLRDDDLSPAEQSTVLDLAARMKADRFGHRPLTGPRSVAVLFDKQSLRTRISFDAGIAELGGHPLVVDTQVTHFGRGESLADAGRVLSRYVAAIVLRTHGDDRIAEVASGANVPVINALTDGFHPCQLLADLLTVRERCGGTAGRTLTYVGDGANNMAQSYLLAGAMAGMHVRIAGPVGFAPDPAVVERAAQIAAGTDGSVRVLTDPVQAARDADVLATDTWTSMGQEADGLDRITPFLPYQVNKELLGQAAPDAIVLHCLPAHRGEEITDEVLDGPQSAVFDQAENRLHAQKALLTFLLAAATEGTATEGTATEGTATEGTATEGTATGGTATGELR</sequence>
<reference evidence="11 12" key="1">
    <citation type="submission" date="2021-01" db="EMBL/GenBank/DDBJ databases">
        <title>Sequencing the genomes of 1000 actinobacteria strains.</title>
        <authorList>
            <person name="Klenk H.-P."/>
        </authorList>
    </citation>
    <scope>NUCLEOTIDE SEQUENCE [LARGE SCALE GENOMIC DNA]</scope>
    <source>
        <strain evidence="11 12">DSM 100204</strain>
    </source>
</reference>
<dbReference type="EC" id="2.1.3.3" evidence="3 7"/>
<dbReference type="Proteomes" id="UP000764837">
    <property type="component" value="Unassembled WGS sequence"/>
</dbReference>
<comment type="similarity">
    <text evidence="2 7">Belongs to the aspartate/ornithine carbamoyltransferase superfamily. OTCase family.</text>
</comment>
<dbReference type="Pfam" id="PF00185">
    <property type="entry name" value="OTCace"/>
    <property type="match status" value="1"/>
</dbReference>
<dbReference type="InterPro" id="IPR002292">
    <property type="entry name" value="Orn/put_carbamltrans"/>
</dbReference>
<comment type="caution">
    <text evidence="11">The sequence shown here is derived from an EMBL/GenBank/DDBJ whole genome shotgun (WGS) entry which is preliminary data.</text>
</comment>
<evidence type="ECO:0000259" key="10">
    <source>
        <dbReference type="Pfam" id="PF02729"/>
    </source>
</evidence>
<dbReference type="PANTHER" id="PTHR45753">
    <property type="entry name" value="ORNITHINE CARBAMOYLTRANSFERASE, MITOCHONDRIAL"/>
    <property type="match status" value="1"/>
</dbReference>
<feature type="domain" description="Aspartate/ornithine carbamoyltransferase Asp/Orn-binding" evidence="9">
    <location>
        <begin position="148"/>
        <end position="302"/>
    </location>
</feature>
<comment type="caution">
    <text evidence="7">Lacks conserved residue(s) required for the propagation of feature annotation.</text>
</comment>
<gene>
    <name evidence="11" type="ORF">JOD64_005180</name>
</gene>
<keyword evidence="5 7" id="KW-0808">Transferase</keyword>
<dbReference type="Pfam" id="PF02729">
    <property type="entry name" value="OTCace_N"/>
    <property type="match status" value="1"/>
</dbReference>
<evidence type="ECO:0000259" key="9">
    <source>
        <dbReference type="Pfam" id="PF00185"/>
    </source>
</evidence>
<dbReference type="PRINTS" id="PR00102">
    <property type="entry name" value="OTCASE"/>
</dbReference>
<evidence type="ECO:0000256" key="7">
    <source>
        <dbReference type="HAMAP-Rule" id="MF_01109"/>
    </source>
</evidence>
<comment type="subcellular location">
    <subcellularLocation>
        <location evidence="7">Cytoplasm</location>
    </subcellularLocation>
</comment>
<comment type="pathway">
    <text evidence="1">Amino-acid biosynthesis; L-arginine biosynthesis; L-arginine from L-ornithine and carbamoyl phosphate: step 1/3.</text>
</comment>
<evidence type="ECO:0000256" key="3">
    <source>
        <dbReference type="ARBA" id="ARBA00013007"/>
    </source>
</evidence>
<dbReference type="InterPro" id="IPR036901">
    <property type="entry name" value="Asp/Orn_carbamoylTrfase_sf"/>
</dbReference>
<dbReference type="InterPro" id="IPR006132">
    <property type="entry name" value="Asp/Orn_carbamoyltranf_P-bd"/>
</dbReference>
<dbReference type="PANTHER" id="PTHR45753:SF3">
    <property type="entry name" value="ORNITHINE TRANSCARBAMYLASE, MITOCHONDRIAL"/>
    <property type="match status" value="1"/>
</dbReference>
<dbReference type="GO" id="GO:0004585">
    <property type="term" value="F:ornithine carbamoyltransferase activity"/>
    <property type="evidence" value="ECO:0007669"/>
    <property type="project" value="UniProtKB-EC"/>
</dbReference>
<proteinExistence type="inferred from homology"/>
<organism evidence="11 12">
    <name type="scientific">Micromonospora luteifusca</name>
    <dbReference type="NCBI Taxonomy" id="709860"/>
    <lineage>
        <taxon>Bacteria</taxon>
        <taxon>Bacillati</taxon>
        <taxon>Actinomycetota</taxon>
        <taxon>Actinomycetes</taxon>
        <taxon>Micromonosporales</taxon>
        <taxon>Micromonosporaceae</taxon>
        <taxon>Micromonospora</taxon>
    </lineage>
</organism>
<evidence type="ECO:0000256" key="6">
    <source>
        <dbReference type="ARBA" id="ARBA00048772"/>
    </source>
</evidence>
<feature type="binding site" evidence="7">
    <location>
        <position position="224"/>
    </location>
    <ligand>
        <name>L-ornithine</name>
        <dbReference type="ChEBI" id="CHEBI:46911"/>
    </ligand>
</feature>
<dbReference type="PRINTS" id="PR00100">
    <property type="entry name" value="AOTCASE"/>
</dbReference>
<protein>
    <recommendedName>
        <fullName evidence="4 7">Ornithine carbamoyltransferase</fullName>
        <shortName evidence="7">OTCase</shortName>
        <ecNumber evidence="3 7">2.1.3.3</ecNumber>
    </recommendedName>
</protein>
<feature type="binding site" evidence="7">
    <location>
        <begin position="228"/>
        <end position="229"/>
    </location>
    <ligand>
        <name>L-ornithine</name>
        <dbReference type="ChEBI" id="CHEBI:46911"/>
    </ligand>
</feature>
<feature type="binding site" evidence="7">
    <location>
        <position position="292"/>
    </location>
    <ligand>
        <name>carbamoyl phosphate</name>
        <dbReference type="ChEBI" id="CHEBI:58228"/>
    </ligand>
</feature>
<dbReference type="HAMAP" id="MF_01109">
    <property type="entry name" value="OTCase"/>
    <property type="match status" value="1"/>
</dbReference>
<dbReference type="InterPro" id="IPR024904">
    <property type="entry name" value="OTCase_ArgI"/>
</dbReference>
<evidence type="ECO:0000256" key="4">
    <source>
        <dbReference type="ARBA" id="ARBA00016634"/>
    </source>
</evidence>
<feature type="compositionally biased region" description="Gly residues" evidence="8">
    <location>
        <begin position="332"/>
        <end position="342"/>
    </location>
</feature>
<feature type="binding site" evidence="7">
    <location>
        <position position="101"/>
    </location>
    <ligand>
        <name>carbamoyl phosphate</name>
        <dbReference type="ChEBI" id="CHEBI:58228"/>
    </ligand>
</feature>
<dbReference type="SUPFAM" id="SSF53671">
    <property type="entry name" value="Aspartate/ornithine carbamoyltransferase"/>
    <property type="match status" value="1"/>
</dbReference>
<evidence type="ECO:0000256" key="8">
    <source>
        <dbReference type="SAM" id="MobiDB-lite"/>
    </source>
</evidence>
<evidence type="ECO:0000256" key="5">
    <source>
        <dbReference type="ARBA" id="ARBA00022679"/>
    </source>
</evidence>
<accession>A0ABS2M1P3</accession>
<dbReference type="NCBIfam" id="TIGR00658">
    <property type="entry name" value="orni_carb_tr"/>
    <property type="match status" value="1"/>
</dbReference>
<keyword evidence="7" id="KW-0963">Cytoplasm</keyword>
<feature type="region of interest" description="Disordered" evidence="8">
    <location>
        <begin position="312"/>
        <end position="342"/>
    </location>
</feature>
<feature type="binding site" evidence="7">
    <location>
        <begin position="128"/>
        <end position="131"/>
    </location>
    <ligand>
        <name>carbamoyl phosphate</name>
        <dbReference type="ChEBI" id="CHEBI:58228"/>
    </ligand>
</feature>
<evidence type="ECO:0000256" key="1">
    <source>
        <dbReference type="ARBA" id="ARBA00004975"/>
    </source>
</evidence>
<dbReference type="InterPro" id="IPR006130">
    <property type="entry name" value="Asp/Orn_carbamoylTrfase"/>
</dbReference>
<feature type="binding site" evidence="7">
    <location>
        <begin position="264"/>
        <end position="265"/>
    </location>
    <ligand>
        <name>carbamoyl phosphate</name>
        <dbReference type="ChEBI" id="CHEBI:58228"/>
    </ligand>
</feature>